<sequence>MSFAIFFVLSIIVLTVEPQSAFTSQSGEKRSHLLRPLEMLYRQMAASKADRFKRFDVFKRFDSIDGLIPVYDYER</sequence>
<feature type="signal peptide" evidence="1">
    <location>
        <begin position="1"/>
        <end position="18"/>
    </location>
</feature>
<evidence type="ECO:0000256" key="1">
    <source>
        <dbReference type="SAM" id="SignalP"/>
    </source>
</evidence>
<evidence type="ECO:0000313" key="2">
    <source>
        <dbReference type="EMBL" id="MFH4974203.1"/>
    </source>
</evidence>
<name>A0ABD6EBN8_9BILA</name>
<feature type="chain" id="PRO_5044830033" evidence="1">
    <location>
        <begin position="19"/>
        <end position="75"/>
    </location>
</feature>
<keyword evidence="1" id="KW-0732">Signal</keyword>
<dbReference type="EMBL" id="JBGFUD010000293">
    <property type="protein sequence ID" value="MFH4974203.1"/>
    <property type="molecule type" value="Genomic_DNA"/>
</dbReference>
<keyword evidence="3" id="KW-1185">Reference proteome</keyword>
<dbReference type="Proteomes" id="UP001608902">
    <property type="component" value="Unassembled WGS sequence"/>
</dbReference>
<organism evidence="2 3">
    <name type="scientific">Gnathostoma spinigerum</name>
    <dbReference type="NCBI Taxonomy" id="75299"/>
    <lineage>
        <taxon>Eukaryota</taxon>
        <taxon>Metazoa</taxon>
        <taxon>Ecdysozoa</taxon>
        <taxon>Nematoda</taxon>
        <taxon>Chromadorea</taxon>
        <taxon>Rhabditida</taxon>
        <taxon>Spirurina</taxon>
        <taxon>Gnathostomatomorpha</taxon>
        <taxon>Gnathostomatoidea</taxon>
        <taxon>Gnathostomatidae</taxon>
        <taxon>Gnathostoma</taxon>
    </lineage>
</organism>
<accession>A0ABD6EBN8</accession>
<protein>
    <submittedName>
        <fullName evidence="2">Uncharacterized protein</fullName>
    </submittedName>
</protein>
<comment type="caution">
    <text evidence="2">The sequence shown here is derived from an EMBL/GenBank/DDBJ whole genome shotgun (WGS) entry which is preliminary data.</text>
</comment>
<dbReference type="AlphaFoldDB" id="A0ABD6EBN8"/>
<evidence type="ECO:0000313" key="3">
    <source>
        <dbReference type="Proteomes" id="UP001608902"/>
    </source>
</evidence>
<gene>
    <name evidence="2" type="ORF">AB6A40_000912</name>
</gene>
<proteinExistence type="predicted"/>
<reference evidence="2 3" key="1">
    <citation type="submission" date="2024-08" db="EMBL/GenBank/DDBJ databases">
        <title>Gnathostoma spinigerum genome.</title>
        <authorList>
            <person name="Gonzalez-Bertolin B."/>
            <person name="Monzon S."/>
            <person name="Zaballos A."/>
            <person name="Jimenez P."/>
            <person name="Dekumyoy P."/>
            <person name="Varona S."/>
            <person name="Cuesta I."/>
            <person name="Sumanam S."/>
            <person name="Adisakwattana P."/>
            <person name="Gasser R.B."/>
            <person name="Hernandez-Gonzalez A."/>
            <person name="Young N.D."/>
            <person name="Perteguer M.J."/>
        </authorList>
    </citation>
    <scope>NUCLEOTIDE SEQUENCE [LARGE SCALE GENOMIC DNA]</scope>
    <source>
        <strain evidence="2">AL3</strain>
        <tissue evidence="2">Liver</tissue>
    </source>
</reference>